<dbReference type="SMART" id="SM01284">
    <property type="entry name" value="ECSIT_Cterm"/>
    <property type="match status" value="1"/>
</dbReference>
<evidence type="ECO:0000313" key="14">
    <source>
        <dbReference type="Proteomes" id="UP000410492"/>
    </source>
</evidence>
<organism evidence="13 14">
    <name type="scientific">Callosobruchus maculatus</name>
    <name type="common">Southern cowpea weevil</name>
    <name type="synonym">Pulse bruchid</name>
    <dbReference type="NCBI Taxonomy" id="64391"/>
    <lineage>
        <taxon>Eukaryota</taxon>
        <taxon>Metazoa</taxon>
        <taxon>Ecdysozoa</taxon>
        <taxon>Arthropoda</taxon>
        <taxon>Hexapoda</taxon>
        <taxon>Insecta</taxon>
        <taxon>Pterygota</taxon>
        <taxon>Neoptera</taxon>
        <taxon>Endopterygota</taxon>
        <taxon>Coleoptera</taxon>
        <taxon>Polyphaga</taxon>
        <taxon>Cucujiformia</taxon>
        <taxon>Chrysomeloidea</taxon>
        <taxon>Chrysomelidae</taxon>
        <taxon>Bruchinae</taxon>
        <taxon>Bruchini</taxon>
        <taxon>Callosobruchus</taxon>
    </lineage>
</organism>
<evidence type="ECO:0000256" key="11">
    <source>
        <dbReference type="ARBA" id="ARBA00023242"/>
    </source>
</evidence>
<dbReference type="GO" id="GO:0005634">
    <property type="term" value="C:nucleus"/>
    <property type="evidence" value="ECO:0007669"/>
    <property type="project" value="UniProtKB-SubCell"/>
</dbReference>
<evidence type="ECO:0000256" key="2">
    <source>
        <dbReference type="ARBA" id="ARBA00004173"/>
    </source>
</evidence>
<evidence type="ECO:0000256" key="4">
    <source>
        <dbReference type="ARBA" id="ARBA00007674"/>
    </source>
</evidence>
<keyword evidence="7" id="KW-0399">Innate immunity</keyword>
<dbReference type="InterPro" id="IPR046448">
    <property type="entry name" value="ECSIT_N"/>
</dbReference>
<evidence type="ECO:0000256" key="9">
    <source>
        <dbReference type="ARBA" id="ARBA00022946"/>
    </source>
</evidence>
<keyword evidence="6" id="KW-0963">Cytoplasm</keyword>
<feature type="domain" description="ECSIT C-terminal" evidence="12">
    <location>
        <begin position="243"/>
        <end position="369"/>
    </location>
</feature>
<dbReference type="InterPro" id="IPR029342">
    <property type="entry name" value="ECIST_C"/>
</dbReference>
<keyword evidence="9" id="KW-0809">Transit peptide</keyword>
<dbReference type="Pfam" id="PF06239">
    <property type="entry name" value="ECSIT_N"/>
    <property type="match status" value="1"/>
</dbReference>
<keyword evidence="10" id="KW-0496">Mitochondrion</keyword>
<protein>
    <recommendedName>
        <fullName evidence="5">Evolutionarily conserved signaling intermediate in Toll pathway, mitochondrial</fullName>
    </recommendedName>
</protein>
<evidence type="ECO:0000256" key="3">
    <source>
        <dbReference type="ARBA" id="ARBA00004496"/>
    </source>
</evidence>
<name>A0A653BHZ6_CALMS</name>
<dbReference type="GO" id="GO:0045087">
    <property type="term" value="P:innate immune response"/>
    <property type="evidence" value="ECO:0007669"/>
    <property type="project" value="UniProtKB-KW"/>
</dbReference>
<dbReference type="PANTHER" id="PTHR13113:SF1">
    <property type="entry name" value="EVOLUTIONARILY CONSERVED SIGNALING INTERMEDIATE IN TOLL PATHWAY, MITOCHONDRIAL"/>
    <property type="match status" value="1"/>
</dbReference>
<keyword evidence="8" id="KW-0391">Immunity</keyword>
<gene>
    <name evidence="13" type="ORF">CALMAC_LOCUS1044</name>
</gene>
<evidence type="ECO:0000256" key="8">
    <source>
        <dbReference type="ARBA" id="ARBA00022859"/>
    </source>
</evidence>
<sequence length="397" mass="46332">MLLKKLLRFGSTYCYYRTHSEHYTNFIRTFRTSSKCCEQKEEEKESKALIQRDAFDRIQDKTKQTYLEAIKYFINEDHVYRRGHVEFIYSAMKHMQEFGVHKDLEVYKALIDVLPKGKFIPQNIIQAEFMHYPKQQQCIIDLLEQMEDCGVMPDYEMEDLLVNIFGRRGFPVRKYWRMMYWMPKFKNLSPYPVPDPLPNDTFELAKYAIERISKVDVTTVVTVYQTVDIVDSIDDTWVVSAQSTTQKMLLQEHDVTQPIYVEGPFKVWIKGNPINYFILRTKAGPPAPEEKDVNLDDVSKLKVSLFNLRPPVGKAMRKIPSVHEQDDGTIYSLCATGTSSQDSLLSWIRHLEKDGNPKLGEAQVVFTLRTGSKEIAKVGEEQDEIKRKLKINDTNRL</sequence>
<dbReference type="EMBL" id="CAACVG010001204">
    <property type="protein sequence ID" value="VEN35029.1"/>
    <property type="molecule type" value="Genomic_DNA"/>
</dbReference>
<evidence type="ECO:0000256" key="7">
    <source>
        <dbReference type="ARBA" id="ARBA00022588"/>
    </source>
</evidence>
<dbReference type="GO" id="GO:0005739">
    <property type="term" value="C:mitochondrion"/>
    <property type="evidence" value="ECO:0007669"/>
    <property type="project" value="UniProtKB-SubCell"/>
</dbReference>
<reference evidence="13 14" key="1">
    <citation type="submission" date="2019-01" db="EMBL/GenBank/DDBJ databases">
        <authorList>
            <person name="Sayadi A."/>
        </authorList>
    </citation>
    <scope>NUCLEOTIDE SEQUENCE [LARGE SCALE GENOMIC DNA]</scope>
</reference>
<dbReference type="PANTHER" id="PTHR13113">
    <property type="entry name" value="ECSIT EVOLUTIONARILY CONSERVED SIGNALING INTERMEDIATE IN TOLL PATHWAYS"/>
    <property type="match status" value="1"/>
</dbReference>
<proteinExistence type="inferred from homology"/>
<evidence type="ECO:0000256" key="1">
    <source>
        <dbReference type="ARBA" id="ARBA00004123"/>
    </source>
</evidence>
<dbReference type="AlphaFoldDB" id="A0A653BHZ6"/>
<evidence type="ECO:0000256" key="6">
    <source>
        <dbReference type="ARBA" id="ARBA00022490"/>
    </source>
</evidence>
<comment type="similarity">
    <text evidence="4">Belongs to the ECSIT family.</text>
</comment>
<evidence type="ECO:0000256" key="5">
    <source>
        <dbReference type="ARBA" id="ARBA00019998"/>
    </source>
</evidence>
<evidence type="ECO:0000313" key="13">
    <source>
        <dbReference type="EMBL" id="VEN35029.1"/>
    </source>
</evidence>
<dbReference type="GO" id="GO:0007178">
    <property type="term" value="P:cell surface receptor protein serine/threonine kinase signaling pathway"/>
    <property type="evidence" value="ECO:0007669"/>
    <property type="project" value="TreeGrafter"/>
</dbReference>
<evidence type="ECO:0000256" key="10">
    <source>
        <dbReference type="ARBA" id="ARBA00023128"/>
    </source>
</evidence>
<dbReference type="Proteomes" id="UP000410492">
    <property type="component" value="Unassembled WGS sequence"/>
</dbReference>
<dbReference type="OrthoDB" id="10064298at2759"/>
<evidence type="ECO:0000259" key="12">
    <source>
        <dbReference type="SMART" id="SM01284"/>
    </source>
</evidence>
<dbReference type="Pfam" id="PF14784">
    <property type="entry name" value="ECSIT_C"/>
    <property type="match status" value="1"/>
</dbReference>
<dbReference type="InterPro" id="IPR010418">
    <property type="entry name" value="ECSIT"/>
</dbReference>
<comment type="subcellular location">
    <subcellularLocation>
        <location evidence="3">Cytoplasm</location>
    </subcellularLocation>
    <subcellularLocation>
        <location evidence="2">Mitochondrion</location>
    </subcellularLocation>
    <subcellularLocation>
        <location evidence="1">Nucleus</location>
    </subcellularLocation>
</comment>
<accession>A0A653BHZ6</accession>
<keyword evidence="11" id="KW-0539">Nucleus</keyword>
<keyword evidence="14" id="KW-1185">Reference proteome</keyword>